<dbReference type="Proteomes" id="UP001596542">
    <property type="component" value="Unassembled WGS sequence"/>
</dbReference>
<comment type="cofactor">
    <cofactor evidence="1">
        <name>Fe(2+)</name>
        <dbReference type="ChEBI" id="CHEBI:29033"/>
    </cofactor>
</comment>
<comment type="subunit">
    <text evidence="4">Homodimer.</text>
</comment>
<dbReference type="Gene3D" id="2.60.120.620">
    <property type="entry name" value="q2cbj1_9rhob like domain"/>
    <property type="match status" value="1"/>
</dbReference>
<protein>
    <recommendedName>
        <fullName evidence="10">Ectoine hydroxylase</fullName>
        <ecNumber evidence="10">1.14.11.55</ecNumber>
    </recommendedName>
</protein>
<organism evidence="11 12">
    <name type="scientific">Herminiimonas glaciei</name>
    <dbReference type="NCBI Taxonomy" id="523788"/>
    <lineage>
        <taxon>Bacteria</taxon>
        <taxon>Pseudomonadati</taxon>
        <taxon>Pseudomonadota</taxon>
        <taxon>Betaproteobacteria</taxon>
        <taxon>Burkholderiales</taxon>
        <taxon>Oxalobacteraceae</taxon>
        <taxon>Herminiimonas</taxon>
    </lineage>
</organism>
<reference evidence="12" key="1">
    <citation type="journal article" date="2019" name="Int. J. Syst. Evol. Microbiol.">
        <title>The Global Catalogue of Microorganisms (GCM) 10K type strain sequencing project: providing services to taxonomists for standard genome sequencing and annotation.</title>
        <authorList>
            <consortium name="The Broad Institute Genomics Platform"/>
            <consortium name="The Broad Institute Genome Sequencing Center for Infectious Disease"/>
            <person name="Wu L."/>
            <person name="Ma J."/>
        </authorList>
    </citation>
    <scope>NUCLEOTIDE SEQUENCE [LARGE SCALE GENOMIC DNA]</scope>
    <source>
        <strain evidence="12">KACC 12508</strain>
    </source>
</reference>
<sequence length="306" mass="34258">MIMLSQDAYPTRTQNNAGILARQDPVVYEHDSKRKASLDAAQRASYEKNGFLLMPELFSQEEVSYLFDAMQTMREDFTHADRKEVIAEPGSGEVRSIFNVHRLNDIFANLVRDPRVLNVAREILGSEVYIHQSRINYKPGFTGKEFYWHSDFETWHSEDGMPAMRALSCSILLTDNSECNGPLMLIPGSHHHYVSCMGETPDENYKKSLKKQEVGVPDPILLRYLADMGGITSCAGKAGSVVFFDCNTMHGSNGNITPYPRSNVFFVYNSIANQLDEPKGGLAPRPEFVAAREGVAELKPEALQIG</sequence>
<evidence type="ECO:0000256" key="4">
    <source>
        <dbReference type="ARBA" id="ARBA00011738"/>
    </source>
</evidence>
<comment type="catalytic activity">
    <reaction evidence="9">
        <text>L-ectoine + 2-oxoglutarate + O2 = 5-hydroxyectoine + succinate + CO2</text>
        <dbReference type="Rhea" id="RHEA:45740"/>
        <dbReference type="ChEBI" id="CHEBI:15379"/>
        <dbReference type="ChEBI" id="CHEBI:16526"/>
        <dbReference type="ChEBI" id="CHEBI:16810"/>
        <dbReference type="ChEBI" id="CHEBI:30031"/>
        <dbReference type="ChEBI" id="CHEBI:58515"/>
        <dbReference type="ChEBI" id="CHEBI:85413"/>
        <dbReference type="EC" id="1.14.11.55"/>
    </reaction>
</comment>
<dbReference type="PANTHER" id="PTHR20883">
    <property type="entry name" value="PHYTANOYL-COA DIOXYGENASE DOMAIN CONTAINING 1"/>
    <property type="match status" value="1"/>
</dbReference>
<evidence type="ECO:0000256" key="6">
    <source>
        <dbReference type="ARBA" id="ARBA00022964"/>
    </source>
</evidence>
<keyword evidence="6" id="KW-0223">Dioxygenase</keyword>
<comment type="similarity">
    <text evidence="3">Belongs to the PhyH family. EctD subfamily.</text>
</comment>
<evidence type="ECO:0000256" key="8">
    <source>
        <dbReference type="ARBA" id="ARBA00023004"/>
    </source>
</evidence>
<dbReference type="EC" id="1.14.11.55" evidence="10"/>
<dbReference type="Pfam" id="PF05721">
    <property type="entry name" value="PhyH"/>
    <property type="match status" value="1"/>
</dbReference>
<evidence type="ECO:0000313" key="12">
    <source>
        <dbReference type="Proteomes" id="UP001596542"/>
    </source>
</evidence>
<dbReference type="PANTHER" id="PTHR20883:SF48">
    <property type="entry name" value="ECTOINE DIOXYGENASE"/>
    <property type="match status" value="1"/>
</dbReference>
<keyword evidence="5" id="KW-0479">Metal-binding</keyword>
<comment type="caution">
    <text evidence="11">The sequence shown here is derived from an EMBL/GenBank/DDBJ whole genome shotgun (WGS) entry which is preliminary data.</text>
</comment>
<evidence type="ECO:0000256" key="1">
    <source>
        <dbReference type="ARBA" id="ARBA00001954"/>
    </source>
</evidence>
<evidence type="ECO:0000256" key="7">
    <source>
        <dbReference type="ARBA" id="ARBA00023002"/>
    </source>
</evidence>
<keyword evidence="7 11" id="KW-0560">Oxidoreductase</keyword>
<evidence type="ECO:0000256" key="10">
    <source>
        <dbReference type="NCBIfam" id="TIGR02408"/>
    </source>
</evidence>
<evidence type="ECO:0000256" key="9">
    <source>
        <dbReference type="ARBA" id="ARBA00049228"/>
    </source>
</evidence>
<evidence type="ECO:0000256" key="2">
    <source>
        <dbReference type="ARBA" id="ARBA00004063"/>
    </source>
</evidence>
<comment type="function">
    <text evidence="2">Involved in the biosynthesis of 5-hydroxyectoine, called compatible solute, which helps organisms to survive extreme osmotic stress by acting as a highly soluble organic osmolyte. Catalyzes the 2-oxoglutarate-dependent selective hydroxylation of L-ectoine to yield (4S,5S)-5-hydroxyectoine.</text>
</comment>
<dbReference type="GO" id="GO:0016491">
    <property type="term" value="F:oxidoreductase activity"/>
    <property type="evidence" value="ECO:0007669"/>
    <property type="project" value="UniProtKB-KW"/>
</dbReference>
<keyword evidence="8" id="KW-0408">Iron</keyword>
<evidence type="ECO:0000256" key="5">
    <source>
        <dbReference type="ARBA" id="ARBA00022723"/>
    </source>
</evidence>
<dbReference type="EMBL" id="JBHTBU010000002">
    <property type="protein sequence ID" value="MFC7288885.1"/>
    <property type="molecule type" value="Genomic_DNA"/>
</dbReference>
<keyword evidence="12" id="KW-1185">Reference proteome</keyword>
<dbReference type="RefSeq" id="WP_382272280.1">
    <property type="nucleotide sequence ID" value="NZ_JBHTBU010000002.1"/>
</dbReference>
<evidence type="ECO:0000256" key="3">
    <source>
        <dbReference type="ARBA" id="ARBA00007851"/>
    </source>
</evidence>
<accession>A0ABW2ICW7</accession>
<dbReference type="InterPro" id="IPR012774">
    <property type="entry name" value="EctD"/>
</dbReference>
<dbReference type="NCBIfam" id="TIGR02408">
    <property type="entry name" value="ectoine_ThpD"/>
    <property type="match status" value="1"/>
</dbReference>
<dbReference type="InterPro" id="IPR008775">
    <property type="entry name" value="Phytyl_CoA_dOase-like"/>
</dbReference>
<proteinExistence type="inferred from homology"/>
<dbReference type="SUPFAM" id="SSF51197">
    <property type="entry name" value="Clavaminate synthase-like"/>
    <property type="match status" value="1"/>
</dbReference>
<name>A0ABW2ICW7_9BURK</name>
<evidence type="ECO:0000313" key="11">
    <source>
        <dbReference type="EMBL" id="MFC7288885.1"/>
    </source>
</evidence>
<gene>
    <name evidence="11" type="primary">thpD</name>
    <name evidence="11" type="ORF">ACFQPC_12605</name>
</gene>